<dbReference type="OrthoDB" id="10250354at2759"/>
<dbReference type="Proteomes" id="UP000800200">
    <property type="component" value="Unassembled WGS sequence"/>
</dbReference>
<dbReference type="InterPro" id="IPR050817">
    <property type="entry name" value="DjlA_DnaK_co-chaperone"/>
</dbReference>
<dbReference type="CDD" id="cd06257">
    <property type="entry name" value="DnaJ"/>
    <property type="match status" value="1"/>
</dbReference>
<keyword evidence="3" id="KW-1185">Reference proteome</keyword>
<dbReference type="PANTHER" id="PTHR24074">
    <property type="entry name" value="CO-CHAPERONE PROTEIN DJLA"/>
    <property type="match status" value="1"/>
</dbReference>
<sequence>YAILAVSKTASQDEIKKAHRKLSLQYHPDRAKPEDKEKATDQMAEINRAYDVLKDERLRGKYD</sequence>
<dbReference type="InterPro" id="IPR001623">
    <property type="entry name" value="DnaJ_domain"/>
</dbReference>
<evidence type="ECO:0000313" key="3">
    <source>
        <dbReference type="Proteomes" id="UP000800200"/>
    </source>
</evidence>
<gene>
    <name evidence="2" type="ORF">K469DRAFT_467002</name>
</gene>
<dbReference type="EMBL" id="ML994618">
    <property type="protein sequence ID" value="KAF2190419.1"/>
    <property type="molecule type" value="Genomic_DNA"/>
</dbReference>
<dbReference type="AlphaFoldDB" id="A0A6A6EIG0"/>
<protein>
    <submittedName>
        <fullName evidence="2">Heat shock protein DnaJ</fullName>
    </submittedName>
</protein>
<feature type="non-terminal residue" evidence="2">
    <location>
        <position position="63"/>
    </location>
</feature>
<dbReference type="PRINTS" id="PR00625">
    <property type="entry name" value="JDOMAIN"/>
</dbReference>
<organism evidence="2 3">
    <name type="scientific">Zopfia rhizophila CBS 207.26</name>
    <dbReference type="NCBI Taxonomy" id="1314779"/>
    <lineage>
        <taxon>Eukaryota</taxon>
        <taxon>Fungi</taxon>
        <taxon>Dikarya</taxon>
        <taxon>Ascomycota</taxon>
        <taxon>Pezizomycotina</taxon>
        <taxon>Dothideomycetes</taxon>
        <taxon>Dothideomycetes incertae sedis</taxon>
        <taxon>Zopfiaceae</taxon>
        <taxon>Zopfia</taxon>
    </lineage>
</organism>
<proteinExistence type="predicted"/>
<feature type="non-terminal residue" evidence="2">
    <location>
        <position position="1"/>
    </location>
</feature>
<dbReference type="Pfam" id="PF00226">
    <property type="entry name" value="DnaJ"/>
    <property type="match status" value="1"/>
</dbReference>
<dbReference type="SMART" id="SM00271">
    <property type="entry name" value="DnaJ"/>
    <property type="match status" value="1"/>
</dbReference>
<accession>A0A6A6EIG0</accession>
<dbReference type="PROSITE" id="PS50076">
    <property type="entry name" value="DNAJ_2"/>
    <property type="match status" value="1"/>
</dbReference>
<dbReference type="SUPFAM" id="SSF46565">
    <property type="entry name" value="Chaperone J-domain"/>
    <property type="match status" value="1"/>
</dbReference>
<name>A0A6A6EIG0_9PEZI</name>
<keyword evidence="2" id="KW-0346">Stress response</keyword>
<dbReference type="Gene3D" id="1.10.287.110">
    <property type="entry name" value="DnaJ domain"/>
    <property type="match status" value="1"/>
</dbReference>
<feature type="domain" description="J" evidence="1">
    <location>
        <begin position="1"/>
        <end position="63"/>
    </location>
</feature>
<reference evidence="2" key="1">
    <citation type="journal article" date="2020" name="Stud. Mycol.">
        <title>101 Dothideomycetes genomes: a test case for predicting lifestyles and emergence of pathogens.</title>
        <authorList>
            <person name="Haridas S."/>
            <person name="Albert R."/>
            <person name="Binder M."/>
            <person name="Bloem J."/>
            <person name="Labutti K."/>
            <person name="Salamov A."/>
            <person name="Andreopoulos B."/>
            <person name="Baker S."/>
            <person name="Barry K."/>
            <person name="Bills G."/>
            <person name="Bluhm B."/>
            <person name="Cannon C."/>
            <person name="Castanera R."/>
            <person name="Culley D."/>
            <person name="Daum C."/>
            <person name="Ezra D."/>
            <person name="Gonzalez J."/>
            <person name="Henrissat B."/>
            <person name="Kuo A."/>
            <person name="Liang C."/>
            <person name="Lipzen A."/>
            <person name="Lutzoni F."/>
            <person name="Magnuson J."/>
            <person name="Mondo S."/>
            <person name="Nolan M."/>
            <person name="Ohm R."/>
            <person name="Pangilinan J."/>
            <person name="Park H.-J."/>
            <person name="Ramirez L."/>
            <person name="Alfaro M."/>
            <person name="Sun H."/>
            <person name="Tritt A."/>
            <person name="Yoshinaga Y."/>
            <person name="Zwiers L.-H."/>
            <person name="Turgeon B."/>
            <person name="Goodwin S."/>
            <person name="Spatafora J."/>
            <person name="Crous P."/>
            <person name="Grigoriev I."/>
        </authorList>
    </citation>
    <scope>NUCLEOTIDE SEQUENCE</scope>
    <source>
        <strain evidence="2">CBS 207.26</strain>
    </source>
</reference>
<evidence type="ECO:0000259" key="1">
    <source>
        <dbReference type="PROSITE" id="PS50076"/>
    </source>
</evidence>
<dbReference type="InterPro" id="IPR036869">
    <property type="entry name" value="J_dom_sf"/>
</dbReference>
<evidence type="ECO:0000313" key="2">
    <source>
        <dbReference type="EMBL" id="KAF2190419.1"/>
    </source>
</evidence>